<accession>A0A423VGC4</accession>
<organism evidence="2 3">
    <name type="scientific">Cytospora schulzeri</name>
    <dbReference type="NCBI Taxonomy" id="448051"/>
    <lineage>
        <taxon>Eukaryota</taxon>
        <taxon>Fungi</taxon>
        <taxon>Dikarya</taxon>
        <taxon>Ascomycota</taxon>
        <taxon>Pezizomycotina</taxon>
        <taxon>Sordariomycetes</taxon>
        <taxon>Sordariomycetidae</taxon>
        <taxon>Diaporthales</taxon>
        <taxon>Cytosporaceae</taxon>
        <taxon>Cytospora</taxon>
    </lineage>
</organism>
<dbReference type="Proteomes" id="UP000283895">
    <property type="component" value="Unassembled WGS sequence"/>
</dbReference>
<sequence length="69" mass="7614">MDVEVLQLRWLGMTARNFWDAGYSLMQCLYFGTLVQGDDDAESRTTRPPRVGGARAGRGCRAGSPGFML</sequence>
<feature type="compositionally biased region" description="Low complexity" evidence="1">
    <location>
        <begin position="48"/>
        <end position="69"/>
    </location>
</feature>
<evidence type="ECO:0000256" key="1">
    <source>
        <dbReference type="SAM" id="MobiDB-lite"/>
    </source>
</evidence>
<comment type="caution">
    <text evidence="2">The sequence shown here is derived from an EMBL/GenBank/DDBJ whole genome shotgun (WGS) entry which is preliminary data.</text>
</comment>
<protein>
    <submittedName>
        <fullName evidence="2">Uncharacterized protein</fullName>
    </submittedName>
</protein>
<name>A0A423VGC4_9PEZI</name>
<evidence type="ECO:0000313" key="3">
    <source>
        <dbReference type="Proteomes" id="UP000283895"/>
    </source>
</evidence>
<dbReference type="EMBL" id="LKEA01000066">
    <property type="protein sequence ID" value="ROV89949.1"/>
    <property type="molecule type" value="Genomic_DNA"/>
</dbReference>
<keyword evidence="3" id="KW-1185">Reference proteome</keyword>
<feature type="region of interest" description="Disordered" evidence="1">
    <location>
        <begin position="39"/>
        <end position="69"/>
    </location>
</feature>
<reference evidence="2 3" key="1">
    <citation type="submission" date="2015-09" db="EMBL/GenBank/DDBJ databases">
        <title>Host preference determinants of Valsa canker pathogens revealed by comparative genomics.</title>
        <authorList>
            <person name="Yin Z."/>
            <person name="Huang L."/>
        </authorList>
    </citation>
    <scope>NUCLEOTIDE SEQUENCE [LARGE SCALE GENOMIC DNA]</scope>
    <source>
        <strain evidence="2 3">03-1</strain>
    </source>
</reference>
<evidence type="ECO:0000313" key="2">
    <source>
        <dbReference type="EMBL" id="ROV89949.1"/>
    </source>
</evidence>
<dbReference type="AlphaFoldDB" id="A0A423VGC4"/>
<gene>
    <name evidence="2" type="ORF">VMCG_10109</name>
</gene>
<proteinExistence type="predicted"/>